<dbReference type="EMBL" id="JBEPSD010000001">
    <property type="protein sequence ID" value="MET4568672.1"/>
    <property type="molecule type" value="Genomic_DNA"/>
</dbReference>
<gene>
    <name evidence="1" type="ORF">ABIE04_000999</name>
</gene>
<comment type="caution">
    <text evidence="1">The sequence shown here is derived from an EMBL/GenBank/DDBJ whole genome shotgun (WGS) entry which is preliminary data.</text>
</comment>
<sequence length="39" mass="4323">MGFASMAGTALPRSGERGAFIRLCENVFLWPLPRAAWIE</sequence>
<proteinExistence type="predicted"/>
<accession>A0ABV2PUG7</accession>
<evidence type="ECO:0008006" key="3">
    <source>
        <dbReference type="Google" id="ProtNLM"/>
    </source>
</evidence>
<dbReference type="Proteomes" id="UP001549251">
    <property type="component" value="Unassembled WGS sequence"/>
</dbReference>
<reference evidence="1 2" key="1">
    <citation type="submission" date="2024-06" db="EMBL/GenBank/DDBJ databases">
        <title>Sorghum-associated microbial communities from plants grown in Nebraska, USA.</title>
        <authorList>
            <person name="Schachtman D."/>
        </authorList>
    </citation>
    <scope>NUCLEOTIDE SEQUENCE [LARGE SCALE GENOMIC DNA]</scope>
    <source>
        <strain evidence="1 2">1757</strain>
    </source>
</reference>
<organism evidence="1 2">
    <name type="scientific">Rhodanobacter soli</name>
    <dbReference type="NCBI Taxonomy" id="590609"/>
    <lineage>
        <taxon>Bacteria</taxon>
        <taxon>Pseudomonadati</taxon>
        <taxon>Pseudomonadota</taxon>
        <taxon>Gammaproteobacteria</taxon>
        <taxon>Lysobacterales</taxon>
        <taxon>Rhodanobacteraceae</taxon>
        <taxon>Rhodanobacter</taxon>
    </lineage>
</organism>
<evidence type="ECO:0000313" key="2">
    <source>
        <dbReference type="Proteomes" id="UP001549251"/>
    </source>
</evidence>
<evidence type="ECO:0000313" key="1">
    <source>
        <dbReference type="EMBL" id="MET4568672.1"/>
    </source>
</evidence>
<keyword evidence="2" id="KW-1185">Reference proteome</keyword>
<name>A0ABV2PUG7_9GAMM</name>
<protein>
    <recommendedName>
        <fullName evidence="3">Transposase</fullName>
    </recommendedName>
</protein>